<dbReference type="Proteomes" id="UP000271098">
    <property type="component" value="Unassembled WGS sequence"/>
</dbReference>
<dbReference type="EMBL" id="UYRT01084579">
    <property type="protein sequence ID" value="VDN29041.1"/>
    <property type="molecule type" value="Genomic_DNA"/>
</dbReference>
<evidence type="ECO:0000313" key="3">
    <source>
        <dbReference type="Proteomes" id="UP000271098"/>
    </source>
</evidence>
<organism evidence="4">
    <name type="scientific">Gongylonema pulchrum</name>
    <dbReference type="NCBI Taxonomy" id="637853"/>
    <lineage>
        <taxon>Eukaryota</taxon>
        <taxon>Metazoa</taxon>
        <taxon>Ecdysozoa</taxon>
        <taxon>Nematoda</taxon>
        <taxon>Chromadorea</taxon>
        <taxon>Rhabditida</taxon>
        <taxon>Spirurina</taxon>
        <taxon>Spiruromorpha</taxon>
        <taxon>Spiruroidea</taxon>
        <taxon>Gongylonematidae</taxon>
        <taxon>Gongylonema</taxon>
    </lineage>
</organism>
<name>A0A183E7U5_9BILA</name>
<dbReference type="Gene3D" id="3.40.50.150">
    <property type="entry name" value="Vaccinia Virus protein VP39"/>
    <property type="match status" value="1"/>
</dbReference>
<sequence>MKNPPRFIVLENVCGFEKSTAHDLLRDVMIDKSYYVEEYVISPTEIGIPNSRPRYYLLAKLACCCCKSSNTEIMGKWPVNDNTAVYRRKTIGEYLCSEAARDSSLSISSETVKRFANVMHFVTPGSCYSACFTKAYSRFAAGTGPILVLFKNTQEQRLIDRNKIQEQNRASVPAFEEICLEVGKSGDFA</sequence>
<gene>
    <name evidence="2" type="ORF">GPUH_LOCUS17035</name>
</gene>
<dbReference type="PANTHER" id="PTHR46098:SF1">
    <property type="entry name" value="TRNA (CYTOSINE(38)-C(5))-METHYLTRANSFERASE"/>
    <property type="match status" value="1"/>
</dbReference>
<evidence type="ECO:0000313" key="4">
    <source>
        <dbReference type="WBParaSite" id="GPUH_0001705801-mRNA-1"/>
    </source>
</evidence>
<evidence type="ECO:0000313" key="2">
    <source>
        <dbReference type="EMBL" id="VDN29041.1"/>
    </source>
</evidence>
<dbReference type="SUPFAM" id="SSF53335">
    <property type="entry name" value="S-adenosyl-L-methionine-dependent methyltransferases"/>
    <property type="match status" value="1"/>
</dbReference>
<dbReference type="Gene3D" id="3.90.120.10">
    <property type="entry name" value="DNA Methylase, subunit A, domain 2"/>
    <property type="match status" value="1"/>
</dbReference>
<evidence type="ECO:0000256" key="1">
    <source>
        <dbReference type="ARBA" id="ARBA00022691"/>
    </source>
</evidence>
<dbReference type="InterPro" id="IPR029063">
    <property type="entry name" value="SAM-dependent_MTases_sf"/>
</dbReference>
<dbReference type="InterPro" id="IPR050750">
    <property type="entry name" value="C5-MTase"/>
</dbReference>
<dbReference type="PANTHER" id="PTHR46098">
    <property type="entry name" value="TRNA (CYTOSINE(38)-C(5))-METHYLTRANSFERASE"/>
    <property type="match status" value="1"/>
</dbReference>
<dbReference type="AlphaFoldDB" id="A0A183E7U5"/>
<reference evidence="2 3" key="2">
    <citation type="submission" date="2018-11" db="EMBL/GenBank/DDBJ databases">
        <authorList>
            <consortium name="Pathogen Informatics"/>
        </authorList>
    </citation>
    <scope>NUCLEOTIDE SEQUENCE [LARGE SCALE GENOMIC DNA]</scope>
</reference>
<dbReference type="OrthoDB" id="414133at2759"/>
<keyword evidence="1" id="KW-0949">S-adenosyl-L-methionine</keyword>
<dbReference type="WBParaSite" id="GPUH_0001705801-mRNA-1">
    <property type="protein sequence ID" value="GPUH_0001705801-mRNA-1"/>
    <property type="gene ID" value="GPUH_0001705801"/>
</dbReference>
<keyword evidence="3" id="KW-1185">Reference proteome</keyword>
<protein>
    <submittedName>
        <fullName evidence="4">DNA (cytosine-5-)-methyltransferase</fullName>
    </submittedName>
</protein>
<accession>A0A183E7U5</accession>
<proteinExistence type="predicted"/>
<reference evidence="4" key="1">
    <citation type="submission" date="2016-06" db="UniProtKB">
        <authorList>
            <consortium name="WormBaseParasite"/>
        </authorList>
    </citation>
    <scope>IDENTIFICATION</scope>
</reference>